<sequence length="472" mass="54069">MLSEEYQELMELNKDYVNITDALYKLKTFDEAEIERIYQDIKTKLIESKKVSPSYIIDMISVAMSYNLRYTKSYMAIFEKLYEDYQPKQAKITYPIFAYLIFKEYDIVLDKRHEPLFDSYLSKNISIEIHEKNSIYRAIMDDDLMSFITFTEQEGFDKNAQLNSPLYPYTIYQGYYYLDLCCYYGAVNCFKLLRSKFGSPITTSCLEFSFLGRNAEILSECMKESEEFDRCKKYAIISHNIDFVSFLMNEHNINIYLGYCDCHNLHAFLVYLDQTKDFNTCFVHSPNFCNLNLCEYLISHGADVNAIDDLDKSALHTAAESNCKEIVEFLLSHGANVDAIEKTNGETPLHKVAEINNPEIAELLISHGANVNATNYGDETPLHLASNWNCEDTAKVLIDHGADVNAKAELGRTPLHCAAKYNSYETAELLISHGADINAKDLYGITVLQYASRKDSEDVEELLYSLGADEGE</sequence>
<name>A2E0J6_TRIV3</name>
<accession>A2E0J6</accession>
<dbReference type="Gene3D" id="1.25.40.20">
    <property type="entry name" value="Ankyrin repeat-containing domain"/>
    <property type="match status" value="1"/>
</dbReference>
<evidence type="ECO:0000313" key="3">
    <source>
        <dbReference type="EMBL" id="EAY13876.1"/>
    </source>
</evidence>
<reference evidence="3" key="2">
    <citation type="journal article" date="2007" name="Science">
        <title>Draft genome sequence of the sexually transmitted pathogen Trichomonas vaginalis.</title>
        <authorList>
            <person name="Carlton J.M."/>
            <person name="Hirt R.P."/>
            <person name="Silva J.C."/>
            <person name="Delcher A.L."/>
            <person name="Schatz M."/>
            <person name="Zhao Q."/>
            <person name="Wortman J.R."/>
            <person name="Bidwell S.L."/>
            <person name="Alsmark U.C.M."/>
            <person name="Besteiro S."/>
            <person name="Sicheritz-Ponten T."/>
            <person name="Noel C.J."/>
            <person name="Dacks J.B."/>
            <person name="Foster P.G."/>
            <person name="Simillion C."/>
            <person name="Van de Peer Y."/>
            <person name="Miranda-Saavedra D."/>
            <person name="Barton G.J."/>
            <person name="Westrop G.D."/>
            <person name="Mueller S."/>
            <person name="Dessi D."/>
            <person name="Fiori P.L."/>
            <person name="Ren Q."/>
            <person name="Paulsen I."/>
            <person name="Zhang H."/>
            <person name="Bastida-Corcuera F.D."/>
            <person name="Simoes-Barbosa A."/>
            <person name="Brown M.T."/>
            <person name="Hayes R.D."/>
            <person name="Mukherjee M."/>
            <person name="Okumura C.Y."/>
            <person name="Schneider R."/>
            <person name="Smith A.J."/>
            <person name="Vanacova S."/>
            <person name="Villalvazo M."/>
            <person name="Haas B.J."/>
            <person name="Pertea M."/>
            <person name="Feldblyum T.V."/>
            <person name="Utterback T.R."/>
            <person name="Shu C.L."/>
            <person name="Osoegawa K."/>
            <person name="de Jong P.J."/>
            <person name="Hrdy I."/>
            <person name="Horvathova L."/>
            <person name="Zubacova Z."/>
            <person name="Dolezal P."/>
            <person name="Malik S.B."/>
            <person name="Logsdon J.M. Jr."/>
            <person name="Henze K."/>
            <person name="Gupta A."/>
            <person name="Wang C.C."/>
            <person name="Dunne R.L."/>
            <person name="Upcroft J.A."/>
            <person name="Upcroft P."/>
            <person name="White O."/>
            <person name="Salzberg S.L."/>
            <person name="Tang P."/>
            <person name="Chiu C.-H."/>
            <person name="Lee Y.-S."/>
            <person name="Embley T.M."/>
            <person name="Coombs G.H."/>
            <person name="Mottram J.C."/>
            <person name="Tachezy J."/>
            <person name="Fraser-Liggett C.M."/>
            <person name="Johnson P.J."/>
        </authorList>
    </citation>
    <scope>NUCLEOTIDE SEQUENCE [LARGE SCALE GENOMIC DNA]</scope>
    <source>
        <strain evidence="3">G3</strain>
    </source>
</reference>
<dbReference type="PROSITE" id="PS50088">
    <property type="entry name" value="ANK_REPEAT"/>
    <property type="match status" value="4"/>
</dbReference>
<feature type="repeat" description="ANK" evidence="1">
    <location>
        <begin position="410"/>
        <end position="442"/>
    </location>
</feature>
<dbReference type="Pfam" id="PF00023">
    <property type="entry name" value="Ank"/>
    <property type="match status" value="1"/>
</dbReference>
<dbReference type="Proteomes" id="UP000001542">
    <property type="component" value="Unassembled WGS sequence"/>
</dbReference>
<dbReference type="SMR" id="A2E0J6"/>
<keyword evidence="1" id="KW-0040">ANK repeat</keyword>
<evidence type="ECO:0000259" key="2">
    <source>
        <dbReference type="Pfam" id="PF11929"/>
    </source>
</evidence>
<dbReference type="PRINTS" id="PR01415">
    <property type="entry name" value="ANKYRIN"/>
</dbReference>
<dbReference type="InterPro" id="IPR036770">
    <property type="entry name" value="Ankyrin_rpt-contain_sf"/>
</dbReference>
<dbReference type="PANTHER" id="PTHR24182">
    <property type="entry name" value="ANKYRIN REPEAT AND SOCS BOX CONTAINING 4"/>
    <property type="match status" value="1"/>
</dbReference>
<dbReference type="VEuPathDB" id="TrichDB:TVAG_044380"/>
<dbReference type="eggNOG" id="KOG4177">
    <property type="taxonomic scope" value="Eukaryota"/>
</dbReference>
<feature type="repeat" description="ANK" evidence="1">
    <location>
        <begin position="344"/>
        <end position="376"/>
    </location>
</feature>
<dbReference type="SUPFAM" id="SSF48403">
    <property type="entry name" value="Ankyrin repeat"/>
    <property type="match status" value="1"/>
</dbReference>
<evidence type="ECO:0000256" key="1">
    <source>
        <dbReference type="PROSITE-ProRule" id="PRU00023"/>
    </source>
</evidence>
<dbReference type="PROSITE" id="PS50297">
    <property type="entry name" value="ANK_REP_REGION"/>
    <property type="match status" value="4"/>
</dbReference>
<dbReference type="VEuPathDB" id="TrichDB:TVAGG3_0549910"/>
<evidence type="ECO:0000313" key="4">
    <source>
        <dbReference type="Proteomes" id="UP000001542"/>
    </source>
</evidence>
<dbReference type="AlphaFoldDB" id="A2E0J6"/>
<keyword evidence="4" id="KW-1185">Reference proteome</keyword>
<feature type="domain" description="DUF3447" evidence="2">
    <location>
        <begin position="197"/>
        <end position="271"/>
    </location>
</feature>
<dbReference type="Pfam" id="PF11929">
    <property type="entry name" value="DUF3447"/>
    <property type="match status" value="1"/>
</dbReference>
<reference evidence="3" key="1">
    <citation type="submission" date="2006-10" db="EMBL/GenBank/DDBJ databases">
        <authorList>
            <person name="Amadeo P."/>
            <person name="Zhao Q."/>
            <person name="Wortman J."/>
            <person name="Fraser-Liggett C."/>
            <person name="Carlton J."/>
        </authorList>
    </citation>
    <scope>NUCLEOTIDE SEQUENCE</scope>
    <source>
        <strain evidence="3">G3</strain>
    </source>
</reference>
<feature type="repeat" description="ANK" evidence="1">
    <location>
        <begin position="377"/>
        <end position="409"/>
    </location>
</feature>
<dbReference type="RefSeq" id="XP_001326099.1">
    <property type="nucleotide sequence ID" value="XM_001326064.1"/>
</dbReference>
<dbReference type="EMBL" id="DS113279">
    <property type="protein sequence ID" value="EAY13876.1"/>
    <property type="molecule type" value="Genomic_DNA"/>
</dbReference>
<gene>
    <name evidence="3" type="ORF">TVAG_044380</name>
</gene>
<dbReference type="PANTHER" id="PTHR24182:SF13">
    <property type="entry name" value="LD18443P"/>
    <property type="match status" value="1"/>
</dbReference>
<dbReference type="InterPro" id="IPR002110">
    <property type="entry name" value="Ankyrin_rpt"/>
</dbReference>
<dbReference type="InterPro" id="IPR020683">
    <property type="entry name" value="DUF3447"/>
</dbReference>
<dbReference type="KEGG" id="tva:4771861"/>
<organism evidence="3 4">
    <name type="scientific">Trichomonas vaginalis (strain ATCC PRA-98 / G3)</name>
    <dbReference type="NCBI Taxonomy" id="412133"/>
    <lineage>
        <taxon>Eukaryota</taxon>
        <taxon>Metamonada</taxon>
        <taxon>Parabasalia</taxon>
        <taxon>Trichomonadida</taxon>
        <taxon>Trichomonadidae</taxon>
        <taxon>Trichomonas</taxon>
    </lineage>
</organism>
<proteinExistence type="predicted"/>
<dbReference type="OrthoDB" id="9995210at2759"/>
<protein>
    <submittedName>
        <fullName evidence="3">Ankyrin repeat protein, putative</fullName>
    </submittedName>
</protein>
<dbReference type="Pfam" id="PF12796">
    <property type="entry name" value="Ank_2"/>
    <property type="match status" value="2"/>
</dbReference>
<feature type="repeat" description="ANK" evidence="1">
    <location>
        <begin position="310"/>
        <end position="342"/>
    </location>
</feature>
<dbReference type="SUPFAM" id="SSF140860">
    <property type="entry name" value="Pseudo ankyrin repeat-like"/>
    <property type="match status" value="1"/>
</dbReference>
<dbReference type="STRING" id="5722.A2E0J6"/>
<dbReference type="InParanoid" id="A2E0J6"/>
<dbReference type="SMART" id="SM00248">
    <property type="entry name" value="ANK"/>
    <property type="match status" value="8"/>
</dbReference>